<organism evidence="2">
    <name type="scientific">Medicago truncatula</name>
    <name type="common">Barrel medic</name>
    <name type="synonym">Medicago tribuloides</name>
    <dbReference type="NCBI Taxonomy" id="3880"/>
    <lineage>
        <taxon>Eukaryota</taxon>
        <taxon>Viridiplantae</taxon>
        <taxon>Streptophyta</taxon>
        <taxon>Embryophyta</taxon>
        <taxon>Tracheophyta</taxon>
        <taxon>Spermatophyta</taxon>
        <taxon>Magnoliopsida</taxon>
        <taxon>eudicotyledons</taxon>
        <taxon>Gunneridae</taxon>
        <taxon>Pentapetalae</taxon>
        <taxon>rosids</taxon>
        <taxon>fabids</taxon>
        <taxon>Fabales</taxon>
        <taxon>Fabaceae</taxon>
        <taxon>Papilionoideae</taxon>
        <taxon>50 kb inversion clade</taxon>
        <taxon>NPAAA clade</taxon>
        <taxon>Hologalegina</taxon>
        <taxon>IRL clade</taxon>
        <taxon>Trifolieae</taxon>
        <taxon>Medicago</taxon>
    </lineage>
</organism>
<dbReference type="EMBL" id="BT140498">
    <property type="protein sequence ID" value="AFK40293.1"/>
    <property type="molecule type" value="mRNA"/>
</dbReference>
<dbReference type="Proteomes" id="UP000265566">
    <property type="component" value="Chromosome 5"/>
</dbReference>
<evidence type="ECO:0000313" key="2">
    <source>
        <dbReference type="EMBL" id="AFK40293.1"/>
    </source>
</evidence>
<evidence type="ECO:0000313" key="4">
    <source>
        <dbReference type="Proteomes" id="UP000265566"/>
    </source>
</evidence>
<sequence length="74" mass="8421">MPTNTRCRPLLSLSISPLMISTSIDASTILAFSSLSYLPQNPFSYPHRCRISNIYKPAYVFFLFLLLPLFSFLS</sequence>
<keyword evidence="1" id="KW-0472">Membrane</keyword>
<dbReference type="AlphaFoldDB" id="I3SJ51"/>
<gene>
    <name evidence="3" type="ORF">MtrunA17_Chr5g0437811</name>
</gene>
<evidence type="ECO:0000256" key="1">
    <source>
        <dbReference type="SAM" id="Phobius"/>
    </source>
</evidence>
<proteinExistence type="evidence at transcript level"/>
<reference evidence="4" key="2">
    <citation type="journal article" date="2018" name="Nat. Plants">
        <title>Whole-genome landscape of Medicago truncatula symbiotic genes.</title>
        <authorList>
            <person name="Pecrix Y."/>
            <person name="Staton S.E."/>
            <person name="Sallet E."/>
            <person name="Lelandais-Briere C."/>
            <person name="Moreau S."/>
            <person name="Carrere S."/>
            <person name="Blein T."/>
            <person name="Jardinaud M.F."/>
            <person name="Latrasse D."/>
            <person name="Zouine M."/>
            <person name="Zahm M."/>
            <person name="Kreplak J."/>
            <person name="Mayjonade B."/>
            <person name="Satge C."/>
            <person name="Perez M."/>
            <person name="Cauet S."/>
            <person name="Marande W."/>
            <person name="Chantry-Darmon C."/>
            <person name="Lopez-Roques C."/>
            <person name="Bouchez O."/>
            <person name="Berard A."/>
            <person name="Debelle F."/>
            <person name="Munos S."/>
            <person name="Bendahmane A."/>
            <person name="Berges H."/>
            <person name="Niebel A."/>
            <person name="Buitink J."/>
            <person name="Frugier F."/>
            <person name="Benhamed M."/>
            <person name="Crespi M."/>
            <person name="Gouzy J."/>
            <person name="Gamas P."/>
        </authorList>
    </citation>
    <scope>NUCLEOTIDE SEQUENCE [LARGE SCALE GENOMIC DNA]</scope>
    <source>
        <strain evidence="4">cv. Jemalong A17</strain>
    </source>
</reference>
<dbReference type="EMBL" id="PSQE01000005">
    <property type="protein sequence ID" value="RHN57201.1"/>
    <property type="molecule type" value="Genomic_DNA"/>
</dbReference>
<evidence type="ECO:0008006" key="5">
    <source>
        <dbReference type="Google" id="ProtNLM"/>
    </source>
</evidence>
<name>I3SJ51_MEDTR</name>
<evidence type="ECO:0000313" key="3">
    <source>
        <dbReference type="EMBL" id="RHN57201.1"/>
    </source>
</evidence>
<keyword evidence="1" id="KW-0812">Transmembrane</keyword>
<accession>I3SJ51</accession>
<protein>
    <recommendedName>
        <fullName evidence="5">Transmembrane protein</fullName>
    </recommendedName>
</protein>
<reference evidence="3" key="3">
    <citation type="journal article" date="2018" name="Nat. Plants">
        <title>Whole-genome landscape of Medicago truncatula symbiotic genes.</title>
        <authorList>
            <person name="Pecrix Y."/>
            <person name="Gamas P."/>
            <person name="Carrere S."/>
        </authorList>
    </citation>
    <scope>NUCLEOTIDE SEQUENCE</scope>
    <source>
        <tissue evidence="3">Leaves</tissue>
    </source>
</reference>
<keyword evidence="1" id="KW-1133">Transmembrane helix</keyword>
<dbReference type="Gramene" id="rna32710">
    <property type="protein sequence ID" value="RHN57201.1"/>
    <property type="gene ID" value="gene32710"/>
</dbReference>
<feature type="transmembrane region" description="Helical" evidence="1">
    <location>
        <begin position="54"/>
        <end position="73"/>
    </location>
</feature>
<reference evidence="2" key="1">
    <citation type="submission" date="2012-05" db="EMBL/GenBank/DDBJ databases">
        <authorList>
            <person name="Krishnakumar V."/>
            <person name="Cheung F."/>
            <person name="Xiao Y."/>
            <person name="Chan A."/>
            <person name="Moskal W.A."/>
            <person name="Town C.D."/>
        </authorList>
    </citation>
    <scope>NUCLEOTIDE SEQUENCE</scope>
</reference>